<dbReference type="SUPFAM" id="SSF117856">
    <property type="entry name" value="AF0104/ALDC/Ptd012-like"/>
    <property type="match status" value="1"/>
</dbReference>
<evidence type="ECO:0000256" key="5">
    <source>
        <dbReference type="ARBA" id="ARBA00020164"/>
    </source>
</evidence>
<dbReference type="AlphaFoldDB" id="A0A081NKL5"/>
<organism evidence="10 11">
    <name type="scientific">Endozoicomonas numazuensis</name>
    <dbReference type="NCBI Taxonomy" id="1137799"/>
    <lineage>
        <taxon>Bacteria</taxon>
        <taxon>Pseudomonadati</taxon>
        <taxon>Pseudomonadota</taxon>
        <taxon>Gammaproteobacteria</taxon>
        <taxon>Oceanospirillales</taxon>
        <taxon>Endozoicomonadaceae</taxon>
        <taxon>Endozoicomonas</taxon>
    </lineage>
</organism>
<evidence type="ECO:0000256" key="7">
    <source>
        <dbReference type="ARBA" id="ARBA00023061"/>
    </source>
</evidence>
<evidence type="ECO:0000313" key="10">
    <source>
        <dbReference type="EMBL" id="KEQ18988.1"/>
    </source>
</evidence>
<evidence type="ECO:0000256" key="8">
    <source>
        <dbReference type="ARBA" id="ARBA00023239"/>
    </source>
</evidence>
<evidence type="ECO:0000313" key="11">
    <source>
        <dbReference type="Proteomes" id="UP000028073"/>
    </source>
</evidence>
<comment type="catalytic activity">
    <reaction evidence="1 9">
        <text>(2S)-2-acetolactate + H(+) = (R)-acetoin + CO2</text>
        <dbReference type="Rhea" id="RHEA:21580"/>
        <dbReference type="ChEBI" id="CHEBI:15378"/>
        <dbReference type="ChEBI" id="CHEBI:15686"/>
        <dbReference type="ChEBI" id="CHEBI:16526"/>
        <dbReference type="ChEBI" id="CHEBI:58476"/>
        <dbReference type="EC" id="4.1.1.5"/>
    </reaction>
</comment>
<accession>A0A081NKL5</accession>
<dbReference type="STRING" id="1137799.GZ78_02800"/>
<dbReference type="Proteomes" id="UP000028073">
    <property type="component" value="Unassembled WGS sequence"/>
</dbReference>
<comment type="similarity">
    <text evidence="3 9">Belongs to the alpha-acetolactate decarboxylase family.</text>
</comment>
<evidence type="ECO:0000256" key="9">
    <source>
        <dbReference type="PIRNR" id="PIRNR001332"/>
    </source>
</evidence>
<dbReference type="UniPathway" id="UPA00626">
    <property type="reaction ID" value="UER00678"/>
</dbReference>
<dbReference type="EMBL" id="JOKH01000001">
    <property type="protein sequence ID" value="KEQ18988.1"/>
    <property type="molecule type" value="Genomic_DNA"/>
</dbReference>
<dbReference type="GO" id="GO:0045151">
    <property type="term" value="P:acetoin biosynthetic process"/>
    <property type="evidence" value="ECO:0007669"/>
    <property type="project" value="UniProtKB-UniRule"/>
</dbReference>
<reference evidence="10 11" key="1">
    <citation type="submission" date="2014-06" db="EMBL/GenBank/DDBJ databases">
        <title>Whole Genome Sequences of Three Symbiotic Endozoicomonas Bacteria.</title>
        <authorList>
            <person name="Neave M.J."/>
            <person name="Apprill A."/>
            <person name="Voolstra C.R."/>
        </authorList>
    </citation>
    <scope>NUCLEOTIDE SEQUENCE [LARGE SCALE GENOMIC DNA]</scope>
    <source>
        <strain evidence="10 11">DSM 25634</strain>
    </source>
</reference>
<name>A0A081NKL5_9GAMM</name>
<dbReference type="PANTHER" id="PTHR35524">
    <property type="entry name" value="ALPHA-ACETOLACTATE DECARBOXYLASE"/>
    <property type="match status" value="1"/>
</dbReference>
<dbReference type="PIRSF" id="PIRSF001332">
    <property type="entry name" value="Acetolac_decarb"/>
    <property type="match status" value="1"/>
</dbReference>
<dbReference type="EC" id="4.1.1.5" evidence="4 9"/>
<keyword evidence="8 9" id="KW-0456">Lyase</keyword>
<keyword evidence="6 9" id="KW-0210">Decarboxylase</keyword>
<evidence type="ECO:0000256" key="6">
    <source>
        <dbReference type="ARBA" id="ARBA00022793"/>
    </source>
</evidence>
<dbReference type="PANTHER" id="PTHR35524:SF1">
    <property type="entry name" value="ALPHA-ACETOLACTATE DECARBOXYLASE"/>
    <property type="match status" value="1"/>
</dbReference>
<proteinExistence type="inferred from homology"/>
<keyword evidence="7 9" id="KW-0005">Acetoin biosynthesis</keyword>
<dbReference type="Gene3D" id="3.30.1330.80">
    <property type="entry name" value="Hypothetical protein, similar to alpha- acetolactate decarboxylase, domain 2"/>
    <property type="match status" value="2"/>
</dbReference>
<evidence type="ECO:0000256" key="3">
    <source>
        <dbReference type="ARBA" id="ARBA00007106"/>
    </source>
</evidence>
<gene>
    <name evidence="10" type="ORF">GZ78_02800</name>
</gene>
<dbReference type="InterPro" id="IPR005128">
    <property type="entry name" value="Acetolactate_a_deCO2ase"/>
</dbReference>
<dbReference type="NCBIfam" id="TIGR01252">
    <property type="entry name" value="acetolac_decarb"/>
    <property type="match status" value="1"/>
</dbReference>
<keyword evidence="11" id="KW-1185">Reference proteome</keyword>
<dbReference type="GO" id="GO:0047605">
    <property type="term" value="F:acetolactate decarboxylase activity"/>
    <property type="evidence" value="ECO:0007669"/>
    <property type="project" value="UniProtKB-UniRule"/>
</dbReference>
<dbReference type="CDD" id="cd17299">
    <property type="entry name" value="acetolactate_decarboxylase"/>
    <property type="match status" value="1"/>
</dbReference>
<comment type="pathway">
    <text evidence="2 9">Polyol metabolism; (R,R)-butane-2,3-diol biosynthesis; (R,R)-butane-2,3-diol from pyruvate: step 2/3.</text>
</comment>
<evidence type="ECO:0000256" key="1">
    <source>
        <dbReference type="ARBA" id="ARBA00001784"/>
    </source>
</evidence>
<dbReference type="eggNOG" id="COG3527">
    <property type="taxonomic scope" value="Bacteria"/>
</dbReference>
<evidence type="ECO:0000256" key="4">
    <source>
        <dbReference type="ARBA" id="ARBA00013204"/>
    </source>
</evidence>
<evidence type="ECO:0000256" key="2">
    <source>
        <dbReference type="ARBA" id="ARBA00005170"/>
    </source>
</evidence>
<sequence>MKTLPFWLISLCFLSVSAISQERQQLFQYSTINSLLDGNYDGHFSLKKLARKGNFGLGTYDKLNGELIAVDGLFYHIDADGKAHLATPDMKTPFAMVNHFTTELSQPLKENLELEQLYQYLDSLITRTNHIQAIRIDGTFRKITVSSIPAQSKPYRKLAEVNAREQTYFHYKNLQGTLVGYRFPDYMDNLNIPGYHFHFIDANRKFGGHVLSLLTGKGKVDIDNLPQFKMLLPDDEAFAKQALNFNNQEMLEKAETNQKK</sequence>
<dbReference type="Pfam" id="PF03306">
    <property type="entry name" value="AAL_decarboxy"/>
    <property type="match status" value="1"/>
</dbReference>
<comment type="caution">
    <text evidence="10">The sequence shown here is derived from an EMBL/GenBank/DDBJ whole genome shotgun (WGS) entry which is preliminary data.</text>
</comment>
<protein>
    <recommendedName>
        <fullName evidence="5 9">Alpha-acetolactate decarboxylase</fullName>
        <ecNumber evidence="4 9">4.1.1.5</ecNumber>
    </recommendedName>
</protein>
<dbReference type="RefSeq" id="WP_034832550.1">
    <property type="nucleotide sequence ID" value="NZ_JOKH01000001.1"/>
</dbReference>
<dbReference type="OrthoDB" id="8612680at2"/>